<evidence type="ECO:0000313" key="2">
    <source>
        <dbReference type="Proteomes" id="UP001271007"/>
    </source>
</evidence>
<protein>
    <submittedName>
        <fullName evidence="1">Uncharacterized protein</fullName>
    </submittedName>
</protein>
<dbReference type="Proteomes" id="UP001271007">
    <property type="component" value="Unassembled WGS sequence"/>
</dbReference>
<reference evidence="1" key="1">
    <citation type="submission" date="2023-04" db="EMBL/GenBank/DDBJ databases">
        <title>Black Yeasts Isolated from many extreme environments.</title>
        <authorList>
            <person name="Coleine C."/>
            <person name="Stajich J.E."/>
            <person name="Selbmann L."/>
        </authorList>
    </citation>
    <scope>NUCLEOTIDE SEQUENCE</scope>
    <source>
        <strain evidence="1">CCFEE 5312</strain>
    </source>
</reference>
<dbReference type="PANTHER" id="PTHR47784:SF5">
    <property type="entry name" value="STEROL UPTAKE CONTROL PROTEIN 2"/>
    <property type="match status" value="1"/>
</dbReference>
<dbReference type="GO" id="GO:0001228">
    <property type="term" value="F:DNA-binding transcription activator activity, RNA polymerase II-specific"/>
    <property type="evidence" value="ECO:0007669"/>
    <property type="project" value="TreeGrafter"/>
</dbReference>
<dbReference type="EMBL" id="JAWDJX010000025">
    <property type="protein sequence ID" value="KAK3051645.1"/>
    <property type="molecule type" value="Genomic_DNA"/>
</dbReference>
<dbReference type="InterPro" id="IPR021858">
    <property type="entry name" value="Fun_TF"/>
</dbReference>
<keyword evidence="2" id="KW-1185">Reference proteome</keyword>
<accession>A0AAJ0DJX7</accession>
<evidence type="ECO:0000313" key="1">
    <source>
        <dbReference type="EMBL" id="KAK3051645.1"/>
    </source>
</evidence>
<gene>
    <name evidence="1" type="ORF">LTR09_007300</name>
</gene>
<name>A0AAJ0DJX7_9PEZI</name>
<dbReference type="AlphaFoldDB" id="A0AAJ0DJX7"/>
<comment type="caution">
    <text evidence="1">The sequence shown here is derived from an EMBL/GenBank/DDBJ whole genome shotgun (WGS) entry which is preliminary data.</text>
</comment>
<proteinExistence type="predicted"/>
<dbReference type="PANTHER" id="PTHR47784">
    <property type="entry name" value="STEROL UPTAKE CONTROL PROTEIN 2"/>
    <property type="match status" value="1"/>
</dbReference>
<dbReference type="Pfam" id="PF11951">
    <property type="entry name" value="Fungal_trans_2"/>
    <property type="match status" value="1"/>
</dbReference>
<sequence length="284" mass="32119">MELMFHYTNHVAREPLGAREEVQRLFQTFIPQEAMKNEFLLHSLLALSALNLALLQKDSKYLSLCDRHQSAALNGFRSTLSGSNPAEKGSALFACASIISLSAKARSCATAAMMTQPSYFDMDDVTQSFFLSRPGKITEVEEPTTRLPELGDRFRDLTLLSLDENPKASEYEHLREALEHLRELYHDIRRSLRTKGTVEAGLVWSWPVKVPAEYIRLIEARNPAALIILAHFATASTVVETWYISGWCDYCLIGIEKCLPGDLKQWLRWPCEIKGGHFTQLLEG</sequence>
<dbReference type="InterPro" id="IPR053157">
    <property type="entry name" value="Sterol_Uptake_Regulator"/>
</dbReference>
<organism evidence="1 2">
    <name type="scientific">Extremus antarcticus</name>
    <dbReference type="NCBI Taxonomy" id="702011"/>
    <lineage>
        <taxon>Eukaryota</taxon>
        <taxon>Fungi</taxon>
        <taxon>Dikarya</taxon>
        <taxon>Ascomycota</taxon>
        <taxon>Pezizomycotina</taxon>
        <taxon>Dothideomycetes</taxon>
        <taxon>Dothideomycetidae</taxon>
        <taxon>Mycosphaerellales</taxon>
        <taxon>Extremaceae</taxon>
        <taxon>Extremus</taxon>
    </lineage>
</organism>